<keyword evidence="8" id="KW-0407">Ion channel</keyword>
<dbReference type="FunFam" id="1.10.287.630:FF:000001">
    <property type="entry name" value="Cyclic nucleotide-gated channel alpha 3"/>
    <property type="match status" value="1"/>
</dbReference>
<gene>
    <name evidence="12" type="ORF">TCLT_LOCUS1860</name>
</gene>
<evidence type="ECO:0000313" key="12">
    <source>
        <dbReference type="EMBL" id="VDM97517.1"/>
    </source>
</evidence>
<dbReference type="InterPro" id="IPR003938">
    <property type="entry name" value="K_chnl_volt-dep_EAG/ELK/ERG"/>
</dbReference>
<dbReference type="InterPro" id="IPR018488">
    <property type="entry name" value="cNMP-bd_CS"/>
</dbReference>
<evidence type="ECO:0000256" key="10">
    <source>
        <dbReference type="SAM" id="Phobius"/>
    </source>
</evidence>
<dbReference type="GO" id="GO:0017071">
    <property type="term" value="C:intracellular cyclic nucleotide activated cation channel complex"/>
    <property type="evidence" value="ECO:0007669"/>
    <property type="project" value="TreeGrafter"/>
</dbReference>
<feature type="transmembrane region" description="Helical" evidence="10">
    <location>
        <begin position="240"/>
        <end position="259"/>
    </location>
</feature>
<evidence type="ECO:0000256" key="1">
    <source>
        <dbReference type="ARBA" id="ARBA00004141"/>
    </source>
</evidence>
<dbReference type="Gene3D" id="2.60.120.10">
    <property type="entry name" value="Jelly Rolls"/>
    <property type="match status" value="1"/>
</dbReference>
<dbReference type="InterPro" id="IPR005821">
    <property type="entry name" value="Ion_trans_dom"/>
</dbReference>
<dbReference type="InterPro" id="IPR050866">
    <property type="entry name" value="CNG_cation_channel"/>
</dbReference>
<dbReference type="OrthoDB" id="421226at2759"/>
<evidence type="ECO:0000256" key="5">
    <source>
        <dbReference type="ARBA" id="ARBA00023065"/>
    </source>
</evidence>
<keyword evidence="3 10" id="KW-0812">Transmembrane</keyword>
<evidence type="ECO:0000256" key="3">
    <source>
        <dbReference type="ARBA" id="ARBA00022692"/>
    </source>
</evidence>
<feature type="region of interest" description="Disordered" evidence="9">
    <location>
        <begin position="1"/>
        <end position="44"/>
    </location>
</feature>
<evidence type="ECO:0000256" key="8">
    <source>
        <dbReference type="ARBA" id="ARBA00023303"/>
    </source>
</evidence>
<dbReference type="GO" id="GO:0005249">
    <property type="term" value="F:voltage-gated potassium channel activity"/>
    <property type="evidence" value="ECO:0007669"/>
    <property type="project" value="InterPro"/>
</dbReference>
<protein>
    <submittedName>
        <fullName evidence="14">Cyclic nucleotide-binding domain-containing protein</fullName>
    </submittedName>
</protein>
<evidence type="ECO:0000256" key="6">
    <source>
        <dbReference type="ARBA" id="ARBA00023136"/>
    </source>
</evidence>
<evidence type="ECO:0000313" key="13">
    <source>
        <dbReference type="Proteomes" id="UP000276776"/>
    </source>
</evidence>
<organism evidence="14">
    <name type="scientific">Thelazia callipaeda</name>
    <name type="common">Oriental eyeworm</name>
    <name type="synonym">Parasitic nematode</name>
    <dbReference type="NCBI Taxonomy" id="103827"/>
    <lineage>
        <taxon>Eukaryota</taxon>
        <taxon>Metazoa</taxon>
        <taxon>Ecdysozoa</taxon>
        <taxon>Nematoda</taxon>
        <taxon>Chromadorea</taxon>
        <taxon>Rhabditida</taxon>
        <taxon>Spirurina</taxon>
        <taxon>Spiruromorpha</taxon>
        <taxon>Thelazioidea</taxon>
        <taxon>Thelaziidae</taxon>
        <taxon>Thelazia</taxon>
    </lineage>
</organism>
<evidence type="ECO:0000256" key="7">
    <source>
        <dbReference type="ARBA" id="ARBA00023286"/>
    </source>
</evidence>
<dbReference type="Pfam" id="PF00520">
    <property type="entry name" value="Ion_trans"/>
    <property type="match status" value="1"/>
</dbReference>
<name>A0A0N5CNT7_THECL</name>
<dbReference type="GO" id="GO:0005222">
    <property type="term" value="F:intracellularly cAMP-activated cation channel activity"/>
    <property type="evidence" value="ECO:0007669"/>
    <property type="project" value="TreeGrafter"/>
</dbReference>
<evidence type="ECO:0000256" key="2">
    <source>
        <dbReference type="ARBA" id="ARBA00022448"/>
    </source>
</evidence>
<dbReference type="SUPFAM" id="SSF81324">
    <property type="entry name" value="Voltage-gated potassium channels"/>
    <property type="match status" value="1"/>
</dbReference>
<dbReference type="CDD" id="cd00038">
    <property type="entry name" value="CAP_ED"/>
    <property type="match status" value="1"/>
</dbReference>
<keyword evidence="4 10" id="KW-1133">Transmembrane helix</keyword>
<dbReference type="InterPro" id="IPR000595">
    <property type="entry name" value="cNMP-bd_dom"/>
</dbReference>
<proteinExistence type="predicted"/>
<evidence type="ECO:0000256" key="4">
    <source>
        <dbReference type="ARBA" id="ARBA00022989"/>
    </source>
</evidence>
<dbReference type="WBParaSite" id="TCLT_0000185901-mRNA-1">
    <property type="protein sequence ID" value="TCLT_0000185901-mRNA-1"/>
    <property type="gene ID" value="TCLT_0000185901"/>
</dbReference>
<dbReference type="PROSITE" id="PS00888">
    <property type="entry name" value="CNMP_BINDING_1"/>
    <property type="match status" value="1"/>
</dbReference>
<evidence type="ECO:0000313" key="14">
    <source>
        <dbReference type="WBParaSite" id="TCLT_0000185901-mRNA-1"/>
    </source>
</evidence>
<accession>A0A0N5CNT7</accession>
<keyword evidence="5" id="KW-0406">Ion transport</keyword>
<dbReference type="GO" id="GO:0044877">
    <property type="term" value="F:protein-containing complex binding"/>
    <property type="evidence" value="ECO:0007669"/>
    <property type="project" value="TreeGrafter"/>
</dbReference>
<dbReference type="GO" id="GO:0005886">
    <property type="term" value="C:plasma membrane"/>
    <property type="evidence" value="ECO:0007669"/>
    <property type="project" value="TreeGrafter"/>
</dbReference>
<dbReference type="STRING" id="103827.A0A0N5CNT7"/>
<feature type="transmembrane region" description="Helical" evidence="10">
    <location>
        <begin position="427"/>
        <end position="449"/>
    </location>
</feature>
<feature type="domain" description="Cyclic nucleotide-binding" evidence="11">
    <location>
        <begin position="531"/>
        <end position="613"/>
    </location>
</feature>
<dbReference type="PANTHER" id="PTHR45638:SF11">
    <property type="entry name" value="CYCLIC NUCLEOTIDE-GATED CATION CHANNEL SUBUNIT A"/>
    <property type="match status" value="1"/>
</dbReference>
<dbReference type="InterPro" id="IPR014710">
    <property type="entry name" value="RmlC-like_jellyroll"/>
</dbReference>
<feature type="compositionally biased region" description="Polar residues" evidence="9">
    <location>
        <begin position="1"/>
        <end position="13"/>
    </location>
</feature>
<feature type="transmembrane region" description="Helical" evidence="10">
    <location>
        <begin position="182"/>
        <end position="202"/>
    </location>
</feature>
<reference evidence="12 13" key="2">
    <citation type="submission" date="2018-11" db="EMBL/GenBank/DDBJ databases">
        <authorList>
            <consortium name="Pathogen Informatics"/>
        </authorList>
    </citation>
    <scope>NUCLEOTIDE SEQUENCE [LARGE SCALE GENOMIC DNA]</scope>
</reference>
<evidence type="ECO:0000256" key="9">
    <source>
        <dbReference type="SAM" id="MobiDB-lite"/>
    </source>
</evidence>
<dbReference type="InterPro" id="IPR018490">
    <property type="entry name" value="cNMP-bd_dom_sf"/>
</dbReference>
<feature type="transmembrane region" description="Helical" evidence="10">
    <location>
        <begin position="347"/>
        <end position="368"/>
    </location>
</feature>
<dbReference type="PRINTS" id="PR01463">
    <property type="entry name" value="EAGCHANLFMLY"/>
</dbReference>
<dbReference type="FunFam" id="1.10.287.70:FF:000367">
    <property type="entry name" value="Cyclic nucleotide-gated cation channel"/>
    <property type="match status" value="1"/>
</dbReference>
<keyword evidence="7" id="KW-1071">Ligand-gated ion channel</keyword>
<dbReference type="PROSITE" id="PS50042">
    <property type="entry name" value="CNMP_BINDING_3"/>
    <property type="match status" value="1"/>
</dbReference>
<dbReference type="Proteomes" id="UP000276776">
    <property type="component" value="Unassembled WGS sequence"/>
</dbReference>
<dbReference type="AlphaFoldDB" id="A0A0N5CNT7"/>
<dbReference type="GO" id="GO:0030553">
    <property type="term" value="F:cGMP binding"/>
    <property type="evidence" value="ECO:0007669"/>
    <property type="project" value="TreeGrafter"/>
</dbReference>
<dbReference type="Pfam" id="PF00027">
    <property type="entry name" value="cNMP_binding"/>
    <property type="match status" value="1"/>
</dbReference>
<comment type="subcellular location">
    <subcellularLocation>
        <location evidence="1">Membrane</location>
        <topology evidence="1">Multi-pass membrane protein</topology>
    </subcellularLocation>
</comment>
<keyword evidence="13" id="KW-1185">Reference proteome</keyword>
<dbReference type="PANTHER" id="PTHR45638">
    <property type="entry name" value="CYCLIC NUCLEOTIDE-GATED CATION CHANNEL SUBUNIT A"/>
    <property type="match status" value="1"/>
</dbReference>
<dbReference type="EMBL" id="UYYF01000291">
    <property type="protein sequence ID" value="VDM97517.1"/>
    <property type="molecule type" value="Genomic_DNA"/>
</dbReference>
<evidence type="ECO:0000259" key="11">
    <source>
        <dbReference type="PROSITE" id="PS50042"/>
    </source>
</evidence>
<dbReference type="SUPFAM" id="SSF51206">
    <property type="entry name" value="cAMP-binding domain-like"/>
    <property type="match status" value="1"/>
</dbReference>
<sequence>MSPNECNITSGSGPSKKDENKPHSFVSKSIPKSNRKEKPKIYKLPPSNKICSISDNKSLSSVVDTGPQLLNRKVLDKDQDSYKSLPETDLLSERLDGKVFKLKPTEIRTSDTKPVSVAESNLVEIRSSEKKACDAKENEVKVSEAKAVESKASEATKELPPIPKTKWKFLRAEWVLDTKDEFYYYWLGVVSCAFAYNLLVVIGEHFSLLLLSKKFIDVINAPGTFRDFSARSVFFELGSGYYWIVWLFVDFVMDTIYLIDMFVRSRTGYLEQGLLVRDISRITKLYIKSIQFKLDVLSLIPVDLVLSVVLQQPLPYLRFNRIIRYSRFSDFVDHTETRSSMPNAFRVFCVVANIIVIIHWNACIYFFISQMIGLGSDGWVYGELNRQSLPEGVEDTLARRYIYSFYWSTLILTTIGEVPSPKKNVEFAFVIMDLMCGVLIFATIVGNVGSVISNMSAARTEFQNKMDGIKQYMELRKVSKQLETRVIKWFDYLWAHKQSLSDQKVLKVLPDKLQAEIAMQVHFETLRKVRIFQDCEAGLLAELVLKLQQQVRHEDFRVFSPDDYICRKGDIGREMYIVKHGKLQVVADDGIKIFATLQEGAVFGELSILNIAG</sequence>
<dbReference type="Gene3D" id="1.10.287.630">
    <property type="entry name" value="Helix hairpin bin"/>
    <property type="match status" value="1"/>
</dbReference>
<keyword evidence="2" id="KW-0813">Transport</keyword>
<keyword evidence="6 10" id="KW-0472">Membrane</keyword>
<dbReference type="GO" id="GO:0005223">
    <property type="term" value="F:intracellularly cGMP-activated cation channel activity"/>
    <property type="evidence" value="ECO:0007669"/>
    <property type="project" value="TreeGrafter"/>
</dbReference>
<reference evidence="14" key="1">
    <citation type="submission" date="2017-02" db="UniProtKB">
        <authorList>
            <consortium name="WormBaseParasite"/>
        </authorList>
    </citation>
    <scope>IDENTIFICATION</scope>
</reference>
<dbReference type="Gene3D" id="1.10.287.70">
    <property type="match status" value="1"/>
</dbReference>
<dbReference type="OMA" id="ECEPQTR"/>